<accession>A0A3A9IHA9</accession>
<comment type="caution">
    <text evidence="2">The sequence shown here is derived from an EMBL/GenBank/DDBJ whole genome shotgun (WGS) entry which is preliminary data.</text>
</comment>
<evidence type="ECO:0000313" key="3">
    <source>
        <dbReference type="Proteomes" id="UP000281725"/>
    </source>
</evidence>
<protein>
    <submittedName>
        <fullName evidence="2">Inovirus Gp2 family protein</fullName>
    </submittedName>
</protein>
<dbReference type="Pfam" id="PF11726">
    <property type="entry name" value="YagK_YfjJ_C"/>
    <property type="match status" value="1"/>
</dbReference>
<evidence type="ECO:0000313" key="2">
    <source>
        <dbReference type="EMBL" id="RKJ85682.1"/>
    </source>
</evidence>
<evidence type="ECO:0000259" key="1">
    <source>
        <dbReference type="Pfam" id="PF11726"/>
    </source>
</evidence>
<gene>
    <name evidence="2" type="ORF">D6R50_21055</name>
</gene>
<name>A0A3A9IHA9_AERVE</name>
<dbReference type="RefSeq" id="WP_120416139.1">
    <property type="nucleotide sequence ID" value="NZ_RAWX01000005.1"/>
</dbReference>
<dbReference type="EMBL" id="RAWX01000005">
    <property type="protein sequence ID" value="RKJ85682.1"/>
    <property type="molecule type" value="Genomic_DNA"/>
</dbReference>
<proteinExistence type="predicted"/>
<feature type="domain" description="YagK/YfjJ C-terminal" evidence="1">
    <location>
        <begin position="28"/>
        <end position="205"/>
    </location>
</feature>
<dbReference type="Proteomes" id="UP000281725">
    <property type="component" value="Unassembled WGS sequence"/>
</dbReference>
<reference evidence="2 3" key="1">
    <citation type="submission" date="2018-09" db="EMBL/GenBank/DDBJ databases">
        <title>Genome sequencing of Aeromonas veronii MS-17-88.</title>
        <authorList>
            <person name="Tekedar H.C."/>
            <person name="Arick M.A."/>
            <person name="Hsu C.-Y."/>
            <person name="Thrash A."/>
            <person name="Karsi A."/>
            <person name="Lawrence M.L."/>
            <person name="Abdelhamed H."/>
        </authorList>
    </citation>
    <scope>NUCLEOTIDE SEQUENCE [LARGE SCALE GENOMIC DNA]</scope>
    <source>
        <strain evidence="2 3">MS 17-88</strain>
    </source>
</reference>
<sequence>MTFYQTIYGDHILSYYERIIFTLRTASNNYPRTLVLRVDLHDPAIIEHGDMVTCLHNYHSGAMNRFINSLSAKLIAHKQRTAQSGKRVYPNTLRYAWVREFSQTGKRHFHMLLLFNKDAFFHLGDYDIENSTLRTMITTAWCTALEVPPELGQHLVHYPNNGKYTLHKQNVDRDVYPDDLMERIHYMTKVKSKSFHDGYRNFGCSRI</sequence>
<organism evidence="2 3">
    <name type="scientific">Aeromonas veronii</name>
    <dbReference type="NCBI Taxonomy" id="654"/>
    <lineage>
        <taxon>Bacteria</taxon>
        <taxon>Pseudomonadati</taxon>
        <taxon>Pseudomonadota</taxon>
        <taxon>Gammaproteobacteria</taxon>
        <taxon>Aeromonadales</taxon>
        <taxon>Aeromonadaceae</taxon>
        <taxon>Aeromonas</taxon>
    </lineage>
</organism>
<dbReference type="InterPro" id="IPR057271">
    <property type="entry name" value="YagK_YfjJ_C"/>
</dbReference>
<dbReference type="AlphaFoldDB" id="A0A3A9IHA9"/>